<dbReference type="Proteomes" id="UP001164286">
    <property type="component" value="Unassembled WGS sequence"/>
</dbReference>
<reference evidence="2" key="1">
    <citation type="journal article" date="2022" name="G3 (Bethesda)">
        <title>High quality genome of the basidiomycete yeast Dioszegia hungarica PDD-24b-2 isolated from cloud water.</title>
        <authorList>
            <person name="Jarrige D."/>
            <person name="Haridas S."/>
            <person name="Bleykasten-Grosshans C."/>
            <person name="Joly M."/>
            <person name="Nadalig T."/>
            <person name="Sancelme M."/>
            <person name="Vuilleumier S."/>
            <person name="Grigoriev I.V."/>
            <person name="Amato P."/>
            <person name="Bringel F."/>
        </authorList>
    </citation>
    <scope>NUCLEOTIDE SEQUENCE</scope>
    <source>
        <strain evidence="2">PDD-24b-2</strain>
    </source>
</reference>
<dbReference type="AlphaFoldDB" id="A0AA38H9J0"/>
<keyword evidence="1" id="KW-0812">Transmembrane</keyword>
<dbReference type="RefSeq" id="XP_052946204.1">
    <property type="nucleotide sequence ID" value="XM_053093252.1"/>
</dbReference>
<evidence type="ECO:0000313" key="3">
    <source>
        <dbReference type="Proteomes" id="UP001164286"/>
    </source>
</evidence>
<dbReference type="GeneID" id="77732457"/>
<gene>
    <name evidence="2" type="ORF">MKK02DRAFT_45134</name>
</gene>
<protein>
    <submittedName>
        <fullName evidence="2">Uncharacterized protein</fullName>
    </submittedName>
</protein>
<sequence length="153" mass="16762">MFGLSVYAAPAMREMGNMTFAVIDSMSLPILAFLFIVCAIISHLMPRSEKCLSLPTSSPDGFSSHRHAHSKLPNALPIPAWYSLSTSSDRADTPTVRKSFARQIEEMLLTPTASHDDVPAYPYPRRGSRGRAMGMSMRCGLGTVLEVAEDEEV</sequence>
<name>A0AA38H9J0_9TREE</name>
<keyword evidence="1" id="KW-0472">Membrane</keyword>
<dbReference type="EMBL" id="JAKWFO010000005">
    <property type="protein sequence ID" value="KAI9636427.1"/>
    <property type="molecule type" value="Genomic_DNA"/>
</dbReference>
<keyword evidence="3" id="KW-1185">Reference proteome</keyword>
<comment type="caution">
    <text evidence="2">The sequence shown here is derived from an EMBL/GenBank/DDBJ whole genome shotgun (WGS) entry which is preliminary data.</text>
</comment>
<evidence type="ECO:0000313" key="2">
    <source>
        <dbReference type="EMBL" id="KAI9636427.1"/>
    </source>
</evidence>
<accession>A0AA38H9J0</accession>
<keyword evidence="1" id="KW-1133">Transmembrane helix</keyword>
<feature type="transmembrane region" description="Helical" evidence="1">
    <location>
        <begin position="20"/>
        <end position="41"/>
    </location>
</feature>
<evidence type="ECO:0000256" key="1">
    <source>
        <dbReference type="SAM" id="Phobius"/>
    </source>
</evidence>
<organism evidence="2 3">
    <name type="scientific">Dioszegia hungarica</name>
    <dbReference type="NCBI Taxonomy" id="4972"/>
    <lineage>
        <taxon>Eukaryota</taxon>
        <taxon>Fungi</taxon>
        <taxon>Dikarya</taxon>
        <taxon>Basidiomycota</taxon>
        <taxon>Agaricomycotina</taxon>
        <taxon>Tremellomycetes</taxon>
        <taxon>Tremellales</taxon>
        <taxon>Bulleribasidiaceae</taxon>
        <taxon>Dioszegia</taxon>
    </lineage>
</organism>
<proteinExistence type="predicted"/>